<dbReference type="AlphaFoldDB" id="A0A180GET3"/>
<accession>A0A180GET3</accession>
<dbReference type="PANTHER" id="PTHR41317:SF1">
    <property type="entry name" value="PD-(D_E)XK NUCLEASE FAMILY TRANSPOSASE"/>
    <property type="match status" value="1"/>
</dbReference>
<name>A0A180GET3_PUCT1</name>
<feature type="region of interest" description="Disordered" evidence="1">
    <location>
        <begin position="48"/>
        <end position="76"/>
    </location>
</feature>
<dbReference type="VEuPathDB" id="FungiDB:PTTG_07159"/>
<gene>
    <name evidence="2" type="ORF">PTTG_07159</name>
</gene>
<evidence type="ECO:0000256" key="1">
    <source>
        <dbReference type="SAM" id="MobiDB-lite"/>
    </source>
</evidence>
<evidence type="ECO:0000313" key="2">
    <source>
        <dbReference type="EMBL" id="OAV91227.1"/>
    </source>
</evidence>
<organism evidence="2">
    <name type="scientific">Puccinia triticina (isolate 1-1 / race 1 (BBBD))</name>
    <name type="common">Brown leaf rust fungus</name>
    <dbReference type="NCBI Taxonomy" id="630390"/>
    <lineage>
        <taxon>Eukaryota</taxon>
        <taxon>Fungi</taxon>
        <taxon>Dikarya</taxon>
        <taxon>Basidiomycota</taxon>
        <taxon>Pucciniomycotina</taxon>
        <taxon>Pucciniomycetes</taxon>
        <taxon>Pucciniales</taxon>
        <taxon>Pucciniaceae</taxon>
        <taxon>Puccinia</taxon>
    </lineage>
</organism>
<dbReference type="OrthoDB" id="2511494at2759"/>
<evidence type="ECO:0000313" key="3">
    <source>
        <dbReference type="EnsemblFungi" id="PTTG_07159-t43_1-p1"/>
    </source>
</evidence>
<dbReference type="Proteomes" id="UP000005240">
    <property type="component" value="Unassembled WGS sequence"/>
</dbReference>
<proteinExistence type="predicted"/>
<reference evidence="3 4" key="3">
    <citation type="journal article" date="2017" name="G3 (Bethesda)">
        <title>Comparative analysis highlights variable genome content of wheat rusts and divergence of the mating loci.</title>
        <authorList>
            <person name="Cuomo C.A."/>
            <person name="Bakkeren G."/>
            <person name="Khalil H.B."/>
            <person name="Panwar V."/>
            <person name="Joly D."/>
            <person name="Linning R."/>
            <person name="Sakthikumar S."/>
            <person name="Song X."/>
            <person name="Adiconis X."/>
            <person name="Fan L."/>
            <person name="Goldberg J.M."/>
            <person name="Levin J.Z."/>
            <person name="Young S."/>
            <person name="Zeng Q."/>
            <person name="Anikster Y."/>
            <person name="Bruce M."/>
            <person name="Wang M."/>
            <person name="Yin C."/>
            <person name="McCallum B."/>
            <person name="Szabo L.J."/>
            <person name="Hulbert S."/>
            <person name="Chen X."/>
            <person name="Fellers J.P."/>
        </authorList>
    </citation>
    <scope>NUCLEOTIDE SEQUENCE</scope>
    <source>
        <strain evidence="3">isolate 1-1 / race 1 (BBBD)</strain>
        <strain evidence="4">Isolate 1-1 / race 1 (BBBD)</strain>
    </source>
</reference>
<feature type="compositionally biased region" description="Polar residues" evidence="1">
    <location>
        <begin position="49"/>
        <end position="76"/>
    </location>
</feature>
<reference evidence="2" key="2">
    <citation type="submission" date="2016-05" db="EMBL/GenBank/DDBJ databases">
        <title>Comparative analysis highlights variable genome content of wheat rusts and divergence of the mating loci.</title>
        <authorList>
            <person name="Cuomo C.A."/>
            <person name="Bakkeren G."/>
            <person name="Szabo L."/>
            <person name="Khalil H."/>
            <person name="Joly D."/>
            <person name="Goldberg J."/>
            <person name="Young S."/>
            <person name="Zeng Q."/>
            <person name="Fellers J."/>
        </authorList>
    </citation>
    <scope>NUCLEOTIDE SEQUENCE [LARGE SCALE GENOMIC DNA]</scope>
    <source>
        <strain evidence="2">1-1 BBBD Race 1</strain>
    </source>
</reference>
<dbReference type="PANTHER" id="PTHR41317">
    <property type="entry name" value="PD-(D_E)XK NUCLEASE FAMILY TRANSPOSASE"/>
    <property type="match status" value="1"/>
</dbReference>
<protein>
    <submittedName>
        <fullName evidence="2 3">Uncharacterized protein</fullName>
    </submittedName>
</protein>
<evidence type="ECO:0000313" key="4">
    <source>
        <dbReference type="Proteomes" id="UP000005240"/>
    </source>
</evidence>
<reference evidence="3" key="4">
    <citation type="submission" date="2025-05" db="UniProtKB">
        <authorList>
            <consortium name="EnsemblFungi"/>
        </authorList>
    </citation>
    <scope>IDENTIFICATION</scope>
    <source>
        <strain evidence="3">isolate 1-1 / race 1 (BBBD)</strain>
    </source>
</reference>
<keyword evidence="4" id="KW-1185">Reference proteome</keyword>
<sequence length="306" mass="34348">MNTDNFMRVTTDAAFKRLFGDADALIFLLRSILPDVRLHQVTTLKPVYSQPSTPSLSRSTSNKNTPKRPISSTVRNVGRQQIGECGDASCPGTAFSQSTGLPFVKTDCRQTRLSTWNFKLSPVYVIAICDFSFQRLRGVPTELQDAWLCPASTFFDGKQSLVYPDEAPRPGFLPFNDVAHYILISLPSFHVPADACKTPREQLVWLLRHLGSTNNTIPKWVQDSEDLKHLLETVRIAGLSREESVAYRKELEQLQVVANATTFAIEEAKEEGRQEGQQLMLDKLRGMADADEIMKYINSFSAKRSS</sequence>
<dbReference type="EnsemblFungi" id="PTTG_07159-t43_1">
    <property type="protein sequence ID" value="PTTG_07159-t43_1-p1"/>
    <property type="gene ID" value="PTTG_07159"/>
</dbReference>
<dbReference type="EMBL" id="ADAS02000084">
    <property type="protein sequence ID" value="OAV91227.1"/>
    <property type="molecule type" value="Genomic_DNA"/>
</dbReference>
<reference evidence="2" key="1">
    <citation type="submission" date="2009-11" db="EMBL/GenBank/DDBJ databases">
        <authorList>
            <consortium name="The Broad Institute Genome Sequencing Platform"/>
            <person name="Ward D."/>
            <person name="Feldgarden M."/>
            <person name="Earl A."/>
            <person name="Young S.K."/>
            <person name="Zeng Q."/>
            <person name="Koehrsen M."/>
            <person name="Alvarado L."/>
            <person name="Berlin A."/>
            <person name="Bochicchio J."/>
            <person name="Borenstein D."/>
            <person name="Chapman S.B."/>
            <person name="Chen Z."/>
            <person name="Engels R."/>
            <person name="Freedman E."/>
            <person name="Gellesch M."/>
            <person name="Goldberg J."/>
            <person name="Griggs A."/>
            <person name="Gujja S."/>
            <person name="Heilman E."/>
            <person name="Heiman D."/>
            <person name="Hepburn T."/>
            <person name="Howarth C."/>
            <person name="Jen D."/>
            <person name="Larson L."/>
            <person name="Lewis B."/>
            <person name="Mehta T."/>
            <person name="Park D."/>
            <person name="Pearson M."/>
            <person name="Roberts A."/>
            <person name="Saif S."/>
            <person name="Shea T."/>
            <person name="Shenoy N."/>
            <person name="Sisk P."/>
            <person name="Stolte C."/>
            <person name="Sykes S."/>
            <person name="Thomson T."/>
            <person name="Walk T."/>
            <person name="White J."/>
            <person name="Yandava C."/>
            <person name="Izard J."/>
            <person name="Baranova O.V."/>
            <person name="Blanton J.M."/>
            <person name="Tanner A.C."/>
            <person name="Dewhirst F.E."/>
            <person name="Haas B."/>
            <person name="Nusbaum C."/>
            <person name="Birren B."/>
        </authorList>
    </citation>
    <scope>NUCLEOTIDE SEQUENCE [LARGE SCALE GENOMIC DNA]</scope>
    <source>
        <strain evidence="2">1-1 BBBD Race 1</strain>
    </source>
</reference>